<dbReference type="PROSITE" id="PS51123">
    <property type="entry name" value="OMPA_2"/>
    <property type="match status" value="1"/>
</dbReference>
<dbReference type="RefSeq" id="WP_346762237.1">
    <property type="nucleotide sequence ID" value="NZ_JAUJEB010000011.1"/>
</dbReference>
<dbReference type="InterPro" id="IPR006664">
    <property type="entry name" value="OMP_bac"/>
</dbReference>
<dbReference type="Gene3D" id="1.25.40.10">
    <property type="entry name" value="Tetratricopeptide repeat domain"/>
    <property type="match status" value="1"/>
</dbReference>
<dbReference type="InterPro" id="IPR011042">
    <property type="entry name" value="6-blade_b-propeller_TolB-like"/>
</dbReference>
<dbReference type="PANTHER" id="PTHR30329">
    <property type="entry name" value="STATOR ELEMENT OF FLAGELLAR MOTOR COMPLEX"/>
    <property type="match status" value="1"/>
</dbReference>
<evidence type="ECO:0000256" key="2">
    <source>
        <dbReference type="ARBA" id="ARBA00023136"/>
    </source>
</evidence>
<keyword evidence="8" id="KW-1185">Reference proteome</keyword>
<comment type="caution">
    <text evidence="7">The sequence shown here is derived from an EMBL/GenBank/DDBJ whole genome shotgun (WGS) entry which is preliminary data.</text>
</comment>
<keyword evidence="2 4" id="KW-0472">Membrane</keyword>
<evidence type="ECO:0000256" key="3">
    <source>
        <dbReference type="ARBA" id="ARBA00023237"/>
    </source>
</evidence>
<name>A0ABT8LGG3_9BACT</name>
<reference evidence="7" key="1">
    <citation type="submission" date="2023-06" db="EMBL/GenBank/DDBJ databases">
        <title>Genomic of Agaribacillus aureum.</title>
        <authorList>
            <person name="Wang G."/>
        </authorList>
    </citation>
    <scope>NUCLEOTIDE SEQUENCE</scope>
    <source>
        <strain evidence="7">BMA12</strain>
    </source>
</reference>
<evidence type="ECO:0000256" key="5">
    <source>
        <dbReference type="SAM" id="SignalP"/>
    </source>
</evidence>
<sequence length="786" mass="88943">MIRVMGLFLILLMVTGQVLAQNITTHLSNHEKRGDKLFYHFSYLQAMEAYKNVPDNKSSDAIKLKIAECYRLLNDTKNTADWYAKVIKNDKVVSSIHKLYYAEALASNGDYDNAKVWYQEFRDEVKEDRRGLNKFEGLGNIDEFYVDSAAYKIENTAINTPLADFAPMYHDNGLVFVSERASKGLIKSVYNRREQAFLDLFYSKFDEGGQTTKPRIFHKKVNTKFHEGPVTFYNDDQNIIFTRNNYYEGKERKSEDGINKLKLFSAEKSSGGGWTNIQSLPFNNDEYSVGHPAVSPDGKTLYFASDMPGGIGKTDLYVAHFENDTWTTPKNLGPEINTEGDEMFPFLSDEGTLYYASNGWPGLGGLDIFKSKVVEGGYTPPYNLGFPVNSSQDDFALVVSPEGDIGHFSSRRLGGAGDDDIYKVFINRANVEVEPGVDLEKIAYEVMVVDEQTGQELFTQRKNGKLVFKGIPGRTYNLVAIINNSSISRENIPIEADLKPPGMKRVKLPAKFWDEKGKIISEEPDYQIYAVKEAEKSTPQENLNALKQENLQLIEVDSGKEIPFELGDQLISFEAKPESRYMLRKLKGDDTTDLMLIQTKDEPLKMSLIAVPLVGEDKESTQDKMVVMVNNSDKVQYFLADSQGNLEAIPSLKNLPAESSSGNKKQNGLFVINNIYYDLDKYSIREEARAELDKIISLMNKYLNIHLVLTSHTDSRANDSYNARLSEKRSRAVTQYLAKHQVVAARITANHKGEKQLVNDCLDGKPCPEDKHQLNRRTEFKLVINR</sequence>
<dbReference type="SUPFAM" id="SSF103088">
    <property type="entry name" value="OmpA-like"/>
    <property type="match status" value="1"/>
</dbReference>
<dbReference type="Gene3D" id="3.30.1330.60">
    <property type="entry name" value="OmpA-like domain"/>
    <property type="match status" value="1"/>
</dbReference>
<keyword evidence="5" id="KW-0732">Signal</keyword>
<evidence type="ECO:0000313" key="7">
    <source>
        <dbReference type="EMBL" id="MDN5216900.1"/>
    </source>
</evidence>
<evidence type="ECO:0000259" key="6">
    <source>
        <dbReference type="PROSITE" id="PS51123"/>
    </source>
</evidence>
<dbReference type="Proteomes" id="UP001172083">
    <property type="component" value="Unassembled WGS sequence"/>
</dbReference>
<dbReference type="Pfam" id="PF07676">
    <property type="entry name" value="PD40"/>
    <property type="match status" value="2"/>
</dbReference>
<dbReference type="EMBL" id="JAUJEB010000011">
    <property type="protein sequence ID" value="MDN5216900.1"/>
    <property type="molecule type" value="Genomic_DNA"/>
</dbReference>
<evidence type="ECO:0000313" key="8">
    <source>
        <dbReference type="Proteomes" id="UP001172083"/>
    </source>
</evidence>
<dbReference type="CDD" id="cd07185">
    <property type="entry name" value="OmpA_C-like"/>
    <property type="match status" value="1"/>
</dbReference>
<proteinExistence type="predicted"/>
<dbReference type="SUPFAM" id="SSF48452">
    <property type="entry name" value="TPR-like"/>
    <property type="match status" value="1"/>
</dbReference>
<organism evidence="7 8">
    <name type="scientific">Agaribacillus aureus</name>
    <dbReference type="NCBI Taxonomy" id="3051825"/>
    <lineage>
        <taxon>Bacteria</taxon>
        <taxon>Pseudomonadati</taxon>
        <taxon>Bacteroidota</taxon>
        <taxon>Cytophagia</taxon>
        <taxon>Cytophagales</taxon>
        <taxon>Splendidivirgaceae</taxon>
        <taxon>Agaribacillus</taxon>
    </lineage>
</organism>
<feature type="signal peptide" evidence="5">
    <location>
        <begin position="1"/>
        <end position="20"/>
    </location>
</feature>
<dbReference type="Gene3D" id="2.120.10.30">
    <property type="entry name" value="TolB, C-terminal domain"/>
    <property type="match status" value="1"/>
</dbReference>
<accession>A0ABT8LGG3</accession>
<dbReference type="PANTHER" id="PTHR30329:SF21">
    <property type="entry name" value="LIPOPROTEIN YIAD-RELATED"/>
    <property type="match status" value="1"/>
</dbReference>
<dbReference type="InterPro" id="IPR011990">
    <property type="entry name" value="TPR-like_helical_dom_sf"/>
</dbReference>
<dbReference type="InterPro" id="IPR036737">
    <property type="entry name" value="OmpA-like_sf"/>
</dbReference>
<gene>
    <name evidence="7" type="ORF">QQ020_32820</name>
</gene>
<evidence type="ECO:0000256" key="1">
    <source>
        <dbReference type="ARBA" id="ARBA00004442"/>
    </source>
</evidence>
<dbReference type="Pfam" id="PF00691">
    <property type="entry name" value="OmpA"/>
    <property type="match status" value="1"/>
</dbReference>
<protein>
    <submittedName>
        <fullName evidence="7">OmpA family protein</fullName>
    </submittedName>
</protein>
<dbReference type="InterPro" id="IPR050330">
    <property type="entry name" value="Bact_OuterMem_StrucFunc"/>
</dbReference>
<dbReference type="InterPro" id="IPR006665">
    <property type="entry name" value="OmpA-like"/>
</dbReference>
<keyword evidence="3" id="KW-0998">Cell outer membrane</keyword>
<feature type="chain" id="PRO_5045959195" evidence="5">
    <location>
        <begin position="21"/>
        <end position="786"/>
    </location>
</feature>
<comment type="subcellular location">
    <subcellularLocation>
        <location evidence="1">Cell outer membrane</location>
    </subcellularLocation>
</comment>
<evidence type="ECO:0000256" key="4">
    <source>
        <dbReference type="PROSITE-ProRule" id="PRU00473"/>
    </source>
</evidence>
<feature type="domain" description="OmpA-like" evidence="6">
    <location>
        <begin position="664"/>
        <end position="786"/>
    </location>
</feature>
<dbReference type="PRINTS" id="PR01021">
    <property type="entry name" value="OMPADOMAIN"/>
</dbReference>
<dbReference type="SUPFAM" id="SSF82171">
    <property type="entry name" value="DPP6 N-terminal domain-like"/>
    <property type="match status" value="1"/>
</dbReference>
<dbReference type="InterPro" id="IPR011659">
    <property type="entry name" value="WD40"/>
</dbReference>